<gene>
    <name evidence="2" type="ORF">MERR_LOCUS13444</name>
    <name evidence="3" type="ORF">MERR_LOCUS40974</name>
</gene>
<dbReference type="Proteomes" id="UP000467841">
    <property type="component" value="Unassembled WGS sequence"/>
</dbReference>
<sequence>MGHVNFETLNSMIKKELVQGAPKKSLKKKICSLCFLGKQKRLSFPQATVYRATKKFELIHGDLCGPINPSTSAGNRHIFVLIDDYSRYMWTILMKEKREAFKKFNSFKAMVEKELESRIQTFRTYRGGEFVSLEFIFFLPRLGNQKTSHRSVYTSTKRSCREKKHNVIRDGEEYLEAYAHV</sequence>
<organism evidence="2 4">
    <name type="scientific">Microthlaspi erraticum</name>
    <dbReference type="NCBI Taxonomy" id="1685480"/>
    <lineage>
        <taxon>Eukaryota</taxon>
        <taxon>Viridiplantae</taxon>
        <taxon>Streptophyta</taxon>
        <taxon>Embryophyta</taxon>
        <taxon>Tracheophyta</taxon>
        <taxon>Spermatophyta</taxon>
        <taxon>Magnoliopsida</taxon>
        <taxon>eudicotyledons</taxon>
        <taxon>Gunneridae</taxon>
        <taxon>Pentapetalae</taxon>
        <taxon>rosids</taxon>
        <taxon>malvids</taxon>
        <taxon>Brassicales</taxon>
        <taxon>Brassicaceae</taxon>
        <taxon>Coluteocarpeae</taxon>
        <taxon>Microthlaspi</taxon>
    </lineage>
</organism>
<dbReference type="SUPFAM" id="SSF53098">
    <property type="entry name" value="Ribonuclease H-like"/>
    <property type="match status" value="1"/>
</dbReference>
<dbReference type="GO" id="GO:0015074">
    <property type="term" value="P:DNA integration"/>
    <property type="evidence" value="ECO:0007669"/>
    <property type="project" value="InterPro"/>
</dbReference>
<protein>
    <recommendedName>
        <fullName evidence="1">Integrase catalytic domain-containing protein</fullName>
    </recommendedName>
</protein>
<evidence type="ECO:0000313" key="2">
    <source>
        <dbReference type="EMBL" id="CAA7026209.1"/>
    </source>
</evidence>
<proteinExistence type="predicted"/>
<dbReference type="Gene3D" id="3.30.420.10">
    <property type="entry name" value="Ribonuclease H-like superfamily/Ribonuclease H"/>
    <property type="match status" value="1"/>
</dbReference>
<dbReference type="InterPro" id="IPR001584">
    <property type="entry name" value="Integrase_cat-core"/>
</dbReference>
<reference evidence="2 4" key="1">
    <citation type="submission" date="2020-01" db="EMBL/GenBank/DDBJ databases">
        <authorList>
            <person name="Mishra B."/>
        </authorList>
    </citation>
    <scope>NUCLEOTIDE SEQUENCE [LARGE SCALE GENOMIC DNA]</scope>
</reference>
<dbReference type="PROSITE" id="PS50994">
    <property type="entry name" value="INTEGRASE"/>
    <property type="match status" value="1"/>
</dbReference>
<feature type="domain" description="Integrase catalytic" evidence="1">
    <location>
        <begin position="51"/>
        <end position="181"/>
    </location>
</feature>
<dbReference type="InterPro" id="IPR039537">
    <property type="entry name" value="Retrotran_Ty1/copia-like"/>
</dbReference>
<keyword evidence="4" id="KW-1185">Reference proteome</keyword>
<dbReference type="PANTHER" id="PTHR42648">
    <property type="entry name" value="TRANSPOSASE, PUTATIVE-RELATED"/>
    <property type="match status" value="1"/>
</dbReference>
<accession>A0A6D2I8J8</accession>
<dbReference type="EMBL" id="CACVBM020001050">
    <property type="protein sequence ID" value="CAA7026209.1"/>
    <property type="molecule type" value="Genomic_DNA"/>
</dbReference>
<evidence type="ECO:0000313" key="3">
    <source>
        <dbReference type="EMBL" id="CAA7053738.1"/>
    </source>
</evidence>
<dbReference type="GO" id="GO:0003676">
    <property type="term" value="F:nucleic acid binding"/>
    <property type="evidence" value="ECO:0007669"/>
    <property type="project" value="InterPro"/>
</dbReference>
<dbReference type="EMBL" id="CACVBM020001548">
    <property type="protein sequence ID" value="CAA7053738.1"/>
    <property type="molecule type" value="Genomic_DNA"/>
</dbReference>
<dbReference type="InterPro" id="IPR025724">
    <property type="entry name" value="GAG-pre-integrase_dom"/>
</dbReference>
<evidence type="ECO:0000313" key="4">
    <source>
        <dbReference type="Proteomes" id="UP000467841"/>
    </source>
</evidence>
<dbReference type="AlphaFoldDB" id="A0A6D2I8J8"/>
<dbReference type="OrthoDB" id="6776856at2759"/>
<evidence type="ECO:0000259" key="1">
    <source>
        <dbReference type="PROSITE" id="PS50994"/>
    </source>
</evidence>
<dbReference type="InterPro" id="IPR012337">
    <property type="entry name" value="RNaseH-like_sf"/>
</dbReference>
<name>A0A6D2I8J8_9BRAS</name>
<dbReference type="Pfam" id="PF13976">
    <property type="entry name" value="gag_pre-integrs"/>
    <property type="match status" value="1"/>
</dbReference>
<dbReference type="PANTHER" id="PTHR42648:SF25">
    <property type="entry name" value="RNA-DIRECTED DNA POLYMERASE"/>
    <property type="match status" value="1"/>
</dbReference>
<dbReference type="InterPro" id="IPR036397">
    <property type="entry name" value="RNaseH_sf"/>
</dbReference>